<dbReference type="InterPro" id="IPR042099">
    <property type="entry name" value="ANL_N_sf"/>
</dbReference>
<dbReference type="InterPro" id="IPR011701">
    <property type="entry name" value="MFS"/>
</dbReference>
<feature type="transmembrane region" description="Helical" evidence="5">
    <location>
        <begin position="400"/>
        <end position="421"/>
    </location>
</feature>
<evidence type="ECO:0000256" key="4">
    <source>
        <dbReference type="ARBA" id="ARBA00023136"/>
    </source>
</evidence>
<keyword evidence="3 5" id="KW-1133">Transmembrane helix</keyword>
<feature type="transmembrane region" description="Helical" evidence="5">
    <location>
        <begin position="375"/>
        <end position="394"/>
    </location>
</feature>
<evidence type="ECO:0000313" key="8">
    <source>
        <dbReference type="Proteomes" id="UP000725649"/>
    </source>
</evidence>
<gene>
    <name evidence="7" type="ORF">E7027_00920</name>
</gene>
<feature type="transmembrane region" description="Helical" evidence="5">
    <location>
        <begin position="846"/>
        <end position="869"/>
    </location>
</feature>
<dbReference type="AlphaFoldDB" id="A0A928HI52"/>
<dbReference type="PANTHER" id="PTHR43201:SF8">
    <property type="entry name" value="ACYL-COA SYNTHETASE FAMILY MEMBER 3"/>
    <property type="match status" value="1"/>
</dbReference>
<dbReference type="GO" id="GO:0016746">
    <property type="term" value="F:acyltransferase activity"/>
    <property type="evidence" value="ECO:0007669"/>
    <property type="project" value="InterPro"/>
</dbReference>
<dbReference type="Gene3D" id="3.40.50.12780">
    <property type="entry name" value="N-terminal domain of ligase-like"/>
    <property type="match status" value="1"/>
</dbReference>
<dbReference type="PROSITE" id="PS00455">
    <property type="entry name" value="AMP_BINDING"/>
    <property type="match status" value="1"/>
</dbReference>
<dbReference type="InterPro" id="IPR020845">
    <property type="entry name" value="AMP-binding_CS"/>
</dbReference>
<dbReference type="InterPro" id="IPR002123">
    <property type="entry name" value="Plipid/glycerol_acylTrfase"/>
</dbReference>
<feature type="transmembrane region" description="Helical" evidence="5">
    <location>
        <begin position="226"/>
        <end position="247"/>
    </location>
</feature>
<dbReference type="Gene3D" id="1.20.1250.20">
    <property type="entry name" value="MFS general substrate transporter like domains"/>
    <property type="match status" value="1"/>
</dbReference>
<dbReference type="EMBL" id="SUVG01000001">
    <property type="protein sequence ID" value="MBE6420700.1"/>
    <property type="molecule type" value="Genomic_DNA"/>
</dbReference>
<dbReference type="SUPFAM" id="SSF69593">
    <property type="entry name" value="Glycerol-3-phosphate (1)-acyltransferase"/>
    <property type="match status" value="1"/>
</dbReference>
<evidence type="ECO:0000259" key="6">
    <source>
        <dbReference type="SMART" id="SM00563"/>
    </source>
</evidence>
<protein>
    <submittedName>
        <fullName evidence="7">Acyl-[ACP]--phospholipid O-acyltransferase</fullName>
    </submittedName>
</protein>
<keyword evidence="4 5" id="KW-0472">Membrane</keyword>
<sequence>MFALLKTFFNRPFLALFCTQYLGAFNDNFFRTAMATFITYKVTSISAGSKSVIVSLAVALFMLPFFLFSALAGELADKFRKDILIKATKGLEVVIVLLAGVGFLTTNVPLLLGVLFLMGTQSAFFGPVKYSILPDILGEKQLIAGNGIIEAGTYGSILQGTIFGGIIIAANELWLPGIILGVAILGLLASLFIPAQKPANADLKIDKNFIRSTWKNMAFAKQNHDIFLCILGISWFWMLGTALIAQMPSLAHDILNGTPGLFTFLLTLFSCGIGLGSLLCQFLVKGEITSKYVPISALLMTVFLADLACATAGYIPAETALDYKAFLMTFAGKRITLDLLGFAVCGGLYIVPLNAMLQFLATENTRSRVIATNNIINSLFMVLGSGLCAGLLAMKFTIPAVFGVIAFANALAAIYICGLLPHHIIRMIMTRVLNFVYGVKVNGIEHWKNLQGNALIIANHTSFLDAVLLWVYLPGNLYFAIDTYVSQKWWVKPFLHLVKYFPIDPTNPMAVKSIIEEVKAGKRVAIFPEGRITTTGGLMKIYPGPAMIADKSDAQLLPVCLEGSQYSLFSRFGTQLKTRPQSKITITIQSPKTLKLDESVKGKARRLAAARGLYDIMVNMKYEAGNAQETLFDSLIDAYKLVGRKKRIINDATRKPLNFGQFLTAVFILGKKIAKHQKPGEMAGFLLPNMTSSVVAFFGMRAFNITPCMLNFSTGVKNMLACCKAAKITTIFTSKLFLRQGGLMETADALKRAGFQLVYLEDLKKEISVWDKIIGLMASYFPRRYYKKVRGNVSPKDPAVVLFTSGSEGTPKGVVLSHENIQANRLQLQSVLDFGLKDRVFNAMPIFHSFGLTVGTLLPILCGVPVFFYPSPLHYRIVPELVYDRNATIIFGTDTFFSGYAKMAHPYDFYSVRLAVVGAEKLKEETIRNYYDQFGLRIMEGYGATETAPVMAVNTPMYFKRGSVGRLLPGIEYKLEQIPGVEEGGKLLVKGANIMAGYLRDSNPGVLEPPQGGWYDTGDIVRVDEDGFVFILGRAKRFAKIAGEMISLTAVETEINALWPDKTHAVVNIPDEKKGEQLVLFTTEPTAERGALLAAFKEKGLSELAVPKTIRVVEEIPLMGTGKVDYVKLKEMATSNESV</sequence>
<dbReference type="SMART" id="SM00563">
    <property type="entry name" value="PlsC"/>
    <property type="match status" value="1"/>
</dbReference>
<dbReference type="GO" id="GO:0006631">
    <property type="term" value="P:fatty acid metabolic process"/>
    <property type="evidence" value="ECO:0007669"/>
    <property type="project" value="TreeGrafter"/>
</dbReference>
<feature type="transmembrane region" description="Helical" evidence="5">
    <location>
        <begin position="51"/>
        <end position="72"/>
    </location>
</feature>
<accession>A0A928HI52</accession>
<dbReference type="Pfam" id="PF01553">
    <property type="entry name" value="Acyltransferase"/>
    <property type="match status" value="1"/>
</dbReference>
<dbReference type="PANTHER" id="PTHR43201">
    <property type="entry name" value="ACYL-COA SYNTHETASE"/>
    <property type="match status" value="1"/>
</dbReference>
<evidence type="ECO:0000256" key="5">
    <source>
        <dbReference type="SAM" id="Phobius"/>
    </source>
</evidence>
<evidence type="ECO:0000313" key="7">
    <source>
        <dbReference type="EMBL" id="MBE6420700.1"/>
    </source>
</evidence>
<comment type="caution">
    <text evidence="7">The sequence shown here is derived from an EMBL/GenBank/DDBJ whole genome shotgun (WGS) entry which is preliminary data.</text>
</comment>
<proteinExistence type="inferred from homology"/>
<dbReference type="Pfam" id="PF00501">
    <property type="entry name" value="AMP-binding"/>
    <property type="match status" value="1"/>
</dbReference>
<dbReference type="GO" id="GO:0022857">
    <property type="term" value="F:transmembrane transporter activity"/>
    <property type="evidence" value="ECO:0007669"/>
    <property type="project" value="InterPro"/>
</dbReference>
<dbReference type="SUPFAM" id="SSF103473">
    <property type="entry name" value="MFS general substrate transporter"/>
    <property type="match status" value="1"/>
</dbReference>
<feature type="transmembrane region" description="Helical" evidence="5">
    <location>
        <begin position="93"/>
        <end position="118"/>
    </location>
</feature>
<feature type="transmembrane region" description="Helical" evidence="5">
    <location>
        <begin position="259"/>
        <end position="280"/>
    </location>
</feature>
<comment type="similarity">
    <text evidence="1">Belongs to the ATP-dependent AMP-binding enzyme family.</text>
</comment>
<evidence type="ECO:0000256" key="1">
    <source>
        <dbReference type="ARBA" id="ARBA00006432"/>
    </source>
</evidence>
<feature type="domain" description="Phospholipid/glycerol acyltransferase" evidence="6">
    <location>
        <begin position="454"/>
        <end position="564"/>
    </location>
</feature>
<dbReference type="GO" id="GO:0031956">
    <property type="term" value="F:medium-chain fatty acid-CoA ligase activity"/>
    <property type="evidence" value="ECO:0007669"/>
    <property type="project" value="TreeGrafter"/>
</dbReference>
<dbReference type="InterPro" id="IPR036259">
    <property type="entry name" value="MFS_trans_sf"/>
</dbReference>
<feature type="transmembrane region" description="Helical" evidence="5">
    <location>
        <begin position="335"/>
        <end position="355"/>
    </location>
</feature>
<dbReference type="CDD" id="cd07989">
    <property type="entry name" value="LPLAT_AGPAT-like"/>
    <property type="match status" value="1"/>
</dbReference>
<dbReference type="InterPro" id="IPR000873">
    <property type="entry name" value="AMP-dep_synth/lig_dom"/>
</dbReference>
<reference evidence="7" key="1">
    <citation type="submission" date="2019-04" db="EMBL/GenBank/DDBJ databases">
        <title>Evolution of Biomass-Degrading Anaerobic Consortia Revealed by Metagenomics.</title>
        <authorList>
            <person name="Peng X."/>
        </authorList>
    </citation>
    <scope>NUCLEOTIDE SEQUENCE</scope>
    <source>
        <strain evidence="7">SIG66</strain>
    </source>
</reference>
<dbReference type="Gene3D" id="3.30.300.30">
    <property type="match status" value="1"/>
</dbReference>
<feature type="transmembrane region" description="Helical" evidence="5">
    <location>
        <begin position="292"/>
        <end position="315"/>
    </location>
</feature>
<dbReference type="Proteomes" id="UP000725649">
    <property type="component" value="Unassembled WGS sequence"/>
</dbReference>
<dbReference type="SUPFAM" id="SSF56801">
    <property type="entry name" value="Acetyl-CoA synthetase-like"/>
    <property type="match status" value="1"/>
</dbReference>
<organism evidence="7 8">
    <name type="scientific">Candidatus Avelusimicrobium gallicola</name>
    <dbReference type="NCBI Taxonomy" id="2562704"/>
    <lineage>
        <taxon>Bacteria</taxon>
        <taxon>Pseudomonadati</taxon>
        <taxon>Elusimicrobiota</taxon>
        <taxon>Elusimicrobia</taxon>
        <taxon>Elusimicrobiales</taxon>
        <taxon>Elusimicrobiaceae</taxon>
        <taxon>Candidatus Avelusimicrobium</taxon>
    </lineage>
</organism>
<name>A0A928HI52_9BACT</name>
<keyword evidence="2 5" id="KW-0812">Transmembrane</keyword>
<dbReference type="Pfam" id="PF07690">
    <property type="entry name" value="MFS_1"/>
    <property type="match status" value="1"/>
</dbReference>
<feature type="transmembrane region" description="Helical" evidence="5">
    <location>
        <begin position="173"/>
        <end position="195"/>
    </location>
</feature>
<dbReference type="NCBIfam" id="NF005291">
    <property type="entry name" value="PRK06814.1"/>
    <property type="match status" value="1"/>
</dbReference>
<evidence type="ECO:0000256" key="3">
    <source>
        <dbReference type="ARBA" id="ARBA00022989"/>
    </source>
</evidence>
<evidence type="ECO:0000256" key="2">
    <source>
        <dbReference type="ARBA" id="ARBA00022692"/>
    </source>
</evidence>
<dbReference type="InterPro" id="IPR045851">
    <property type="entry name" value="AMP-bd_C_sf"/>
</dbReference>
<dbReference type="CDD" id="cd06173">
    <property type="entry name" value="MFS_MefA_like"/>
    <property type="match status" value="1"/>
</dbReference>